<dbReference type="OrthoDB" id="10039134at2759"/>
<dbReference type="InterPro" id="IPR050359">
    <property type="entry name" value="bHLH_transcription_factors"/>
</dbReference>
<protein>
    <recommendedName>
        <fullName evidence="2">BHLH domain-containing protein</fullName>
    </recommendedName>
</protein>
<dbReference type="SUPFAM" id="SSF47459">
    <property type="entry name" value="HLH, helix-loop-helix DNA-binding domain"/>
    <property type="match status" value="1"/>
</dbReference>
<evidence type="ECO:0000259" key="2">
    <source>
        <dbReference type="PROSITE" id="PS50888"/>
    </source>
</evidence>
<accession>A0A4Y2BZ22</accession>
<feature type="compositionally biased region" description="Basic and acidic residues" evidence="1">
    <location>
        <begin position="67"/>
        <end position="77"/>
    </location>
</feature>
<dbReference type="SMART" id="SM00353">
    <property type="entry name" value="HLH"/>
    <property type="match status" value="1"/>
</dbReference>
<dbReference type="AlphaFoldDB" id="A0A4Y2BZ22"/>
<organism evidence="3 4">
    <name type="scientific">Araneus ventricosus</name>
    <name type="common">Orbweaver spider</name>
    <name type="synonym">Epeira ventricosa</name>
    <dbReference type="NCBI Taxonomy" id="182803"/>
    <lineage>
        <taxon>Eukaryota</taxon>
        <taxon>Metazoa</taxon>
        <taxon>Ecdysozoa</taxon>
        <taxon>Arthropoda</taxon>
        <taxon>Chelicerata</taxon>
        <taxon>Arachnida</taxon>
        <taxon>Araneae</taxon>
        <taxon>Araneomorphae</taxon>
        <taxon>Entelegynae</taxon>
        <taxon>Araneoidea</taxon>
        <taxon>Araneidae</taxon>
        <taxon>Araneus</taxon>
    </lineage>
</organism>
<dbReference type="PANTHER" id="PTHR19290">
    <property type="entry name" value="BASIC HELIX-LOOP-HELIX PROTEIN NEUROGENIN-RELATED"/>
    <property type="match status" value="1"/>
</dbReference>
<evidence type="ECO:0000313" key="4">
    <source>
        <dbReference type="Proteomes" id="UP000499080"/>
    </source>
</evidence>
<dbReference type="PANTHER" id="PTHR19290:SF163">
    <property type="entry name" value="BASIC HELIX-LOOP-HELIX NEURAL TRANSCRIPTION FACTOR TAP"/>
    <property type="match status" value="1"/>
</dbReference>
<reference evidence="3 4" key="1">
    <citation type="journal article" date="2019" name="Sci. Rep.">
        <title>Orb-weaving spider Araneus ventricosus genome elucidates the spidroin gene catalogue.</title>
        <authorList>
            <person name="Kono N."/>
            <person name="Nakamura H."/>
            <person name="Ohtoshi R."/>
            <person name="Moran D.A.P."/>
            <person name="Shinohara A."/>
            <person name="Yoshida Y."/>
            <person name="Fujiwara M."/>
            <person name="Mori M."/>
            <person name="Tomita M."/>
            <person name="Arakawa K."/>
        </authorList>
    </citation>
    <scope>NUCLEOTIDE SEQUENCE [LARGE SCALE GENOMIC DNA]</scope>
</reference>
<dbReference type="GO" id="GO:0046983">
    <property type="term" value="F:protein dimerization activity"/>
    <property type="evidence" value="ECO:0007669"/>
    <property type="project" value="InterPro"/>
</dbReference>
<dbReference type="GO" id="GO:0005634">
    <property type="term" value="C:nucleus"/>
    <property type="evidence" value="ECO:0007669"/>
    <property type="project" value="TreeGrafter"/>
</dbReference>
<dbReference type="GO" id="GO:0007423">
    <property type="term" value="P:sensory organ development"/>
    <property type="evidence" value="ECO:0007669"/>
    <property type="project" value="TreeGrafter"/>
</dbReference>
<feature type="region of interest" description="Disordered" evidence="1">
    <location>
        <begin position="67"/>
        <end position="86"/>
    </location>
</feature>
<name>A0A4Y2BZ22_ARAVE</name>
<sequence>MEKKSAGFHNTNQLNFRSVCDCDNVSEKPPTNFNKRRKVSFSKINPFTNLESLNKTENLQEHDNCIKNSPKLKEKKNSVRKFSRRRNLSYKERKSKRLMSNERERERNRYLTDAFKSLQRVIPYEERLRELSKIETLIFAKNYIKSLTNTILRMNGLPIFYHLPAQDEEKSICLTKAIKCITSANKISKLNAQS</sequence>
<dbReference type="GO" id="GO:0061564">
    <property type="term" value="P:axon development"/>
    <property type="evidence" value="ECO:0007669"/>
    <property type="project" value="TreeGrafter"/>
</dbReference>
<comment type="caution">
    <text evidence="3">The sequence shown here is derived from an EMBL/GenBank/DDBJ whole genome shotgun (WGS) entry which is preliminary data.</text>
</comment>
<keyword evidence="4" id="KW-1185">Reference proteome</keyword>
<dbReference type="Proteomes" id="UP000499080">
    <property type="component" value="Unassembled WGS sequence"/>
</dbReference>
<dbReference type="GO" id="GO:0070888">
    <property type="term" value="F:E-box binding"/>
    <property type="evidence" value="ECO:0007669"/>
    <property type="project" value="TreeGrafter"/>
</dbReference>
<evidence type="ECO:0000256" key="1">
    <source>
        <dbReference type="SAM" id="MobiDB-lite"/>
    </source>
</evidence>
<dbReference type="Gene3D" id="4.10.280.10">
    <property type="entry name" value="Helix-loop-helix DNA-binding domain"/>
    <property type="match status" value="1"/>
</dbReference>
<dbReference type="Pfam" id="PF00010">
    <property type="entry name" value="HLH"/>
    <property type="match status" value="1"/>
</dbReference>
<dbReference type="PROSITE" id="PS50888">
    <property type="entry name" value="BHLH"/>
    <property type="match status" value="1"/>
</dbReference>
<dbReference type="GO" id="GO:0000981">
    <property type="term" value="F:DNA-binding transcription factor activity, RNA polymerase II-specific"/>
    <property type="evidence" value="ECO:0007669"/>
    <property type="project" value="TreeGrafter"/>
</dbReference>
<dbReference type="InterPro" id="IPR011598">
    <property type="entry name" value="bHLH_dom"/>
</dbReference>
<dbReference type="EMBL" id="BGPR01000126">
    <property type="protein sequence ID" value="GBL97059.1"/>
    <property type="molecule type" value="Genomic_DNA"/>
</dbReference>
<dbReference type="GO" id="GO:0045944">
    <property type="term" value="P:positive regulation of transcription by RNA polymerase II"/>
    <property type="evidence" value="ECO:0007669"/>
    <property type="project" value="TreeGrafter"/>
</dbReference>
<proteinExistence type="predicted"/>
<dbReference type="InterPro" id="IPR036638">
    <property type="entry name" value="HLH_DNA-bd_sf"/>
</dbReference>
<gene>
    <name evidence="3" type="ORF">AVEN_254105_1</name>
</gene>
<feature type="domain" description="BHLH" evidence="2">
    <location>
        <begin position="95"/>
        <end position="147"/>
    </location>
</feature>
<evidence type="ECO:0000313" key="3">
    <source>
        <dbReference type="EMBL" id="GBL97059.1"/>
    </source>
</evidence>